<dbReference type="NCBIfam" id="TIGR00974">
    <property type="entry name" value="3a0107s02c"/>
    <property type="match status" value="1"/>
</dbReference>
<keyword evidence="7 10" id="KW-0812">Transmembrane</keyword>
<dbReference type="RefSeq" id="WP_376829576.1">
    <property type="nucleotide sequence ID" value="NZ_JBHLWR010000006.1"/>
</dbReference>
<evidence type="ECO:0000259" key="11">
    <source>
        <dbReference type="PROSITE" id="PS50928"/>
    </source>
</evidence>
<dbReference type="InterPro" id="IPR035906">
    <property type="entry name" value="MetI-like_sf"/>
</dbReference>
<comment type="subcellular location">
    <subcellularLocation>
        <location evidence="10">Cell inner membrane</location>
        <topology evidence="10">Multi-pass membrane protein</topology>
    </subcellularLocation>
    <subcellularLocation>
        <location evidence="1">Cell membrane</location>
        <topology evidence="1">Multi-pass membrane protein</topology>
    </subcellularLocation>
</comment>
<reference evidence="13" key="1">
    <citation type="journal article" date="2019" name="Int. J. Syst. Evol. Microbiol.">
        <title>The Global Catalogue of Microorganisms (GCM) 10K type strain sequencing project: providing services to taxonomists for standard genome sequencing and annotation.</title>
        <authorList>
            <consortium name="The Broad Institute Genomics Platform"/>
            <consortium name="The Broad Institute Genome Sequencing Center for Infectious Disease"/>
            <person name="Wu L."/>
            <person name="Ma J."/>
        </authorList>
    </citation>
    <scope>NUCLEOTIDE SEQUENCE [LARGE SCALE GENOMIC DNA]</scope>
    <source>
        <strain evidence="13">CCM 7941</strain>
    </source>
</reference>
<feature type="transmembrane region" description="Helical" evidence="10">
    <location>
        <begin position="195"/>
        <end position="215"/>
    </location>
</feature>
<feature type="transmembrane region" description="Helical" evidence="10">
    <location>
        <begin position="117"/>
        <end position="138"/>
    </location>
</feature>
<accession>A0ABV7LHY8</accession>
<gene>
    <name evidence="12" type="primary">pstA</name>
    <name evidence="12" type="ORF">ACFOEX_12565</name>
</gene>
<dbReference type="CDD" id="cd06261">
    <property type="entry name" value="TM_PBP2"/>
    <property type="match status" value="1"/>
</dbReference>
<dbReference type="PANTHER" id="PTHR42922:SF1">
    <property type="entry name" value="PHOSPHATE TRANSPORT SYSTEM PERMEASE PROTEIN PSTA"/>
    <property type="match status" value="1"/>
</dbReference>
<dbReference type="Proteomes" id="UP001595536">
    <property type="component" value="Unassembled WGS sequence"/>
</dbReference>
<feature type="transmembrane region" description="Helical" evidence="10">
    <location>
        <begin position="24"/>
        <end position="49"/>
    </location>
</feature>
<evidence type="ECO:0000256" key="2">
    <source>
        <dbReference type="ARBA" id="ARBA00007069"/>
    </source>
</evidence>
<sequence length="289" mass="30215">MTQETASAARPSARYAARKRRNAVMMALCVAAAVLGVTWLALILAGLIWNGAAGLSWSVFTQDTPPPGSAGGLLNAITGSLAMTGLGVVIGAPVGVLAGTWLAEYGAHSRLAPVVRFINDILLSAPSIVIGLFVYEAMVVKMGHFSGLAGGVALAIIVIPVVVRTTEDMLNLVPNQLREAAAALGMPRYMVIRRIAYRAARAGMITGVLLAVARISGETAPLLFTALNNQFGGASLNAPMASLPVVIFQFALSPYRDWQQLAWTGALVITLSVLVLSVIARAIAARSRQ</sequence>
<dbReference type="EMBL" id="JBHRUV010000088">
    <property type="protein sequence ID" value="MFC3267177.1"/>
    <property type="molecule type" value="Genomic_DNA"/>
</dbReference>
<keyword evidence="6" id="KW-0592">Phosphate transport</keyword>
<evidence type="ECO:0000256" key="9">
    <source>
        <dbReference type="ARBA" id="ARBA00023136"/>
    </source>
</evidence>
<evidence type="ECO:0000256" key="5">
    <source>
        <dbReference type="ARBA" id="ARBA00022475"/>
    </source>
</evidence>
<dbReference type="SUPFAM" id="SSF161098">
    <property type="entry name" value="MetI-like"/>
    <property type="match status" value="1"/>
</dbReference>
<keyword evidence="4" id="KW-0813">Transport</keyword>
<evidence type="ECO:0000256" key="8">
    <source>
        <dbReference type="ARBA" id="ARBA00022989"/>
    </source>
</evidence>
<evidence type="ECO:0000256" key="1">
    <source>
        <dbReference type="ARBA" id="ARBA00004651"/>
    </source>
</evidence>
<dbReference type="Pfam" id="PF00528">
    <property type="entry name" value="BPD_transp_1"/>
    <property type="match status" value="1"/>
</dbReference>
<evidence type="ECO:0000256" key="4">
    <source>
        <dbReference type="ARBA" id="ARBA00022448"/>
    </source>
</evidence>
<keyword evidence="5 10" id="KW-1003">Cell membrane</keyword>
<dbReference type="PANTHER" id="PTHR42922">
    <property type="entry name" value="PHOSPHATE TRANSPORT SYSTEM PERMEASE PROTEIN PSTA"/>
    <property type="match status" value="1"/>
</dbReference>
<evidence type="ECO:0000256" key="7">
    <source>
        <dbReference type="ARBA" id="ARBA00022692"/>
    </source>
</evidence>
<feature type="transmembrane region" description="Helical" evidence="10">
    <location>
        <begin position="81"/>
        <end position="105"/>
    </location>
</feature>
<proteinExistence type="inferred from homology"/>
<dbReference type="Gene3D" id="1.10.3720.10">
    <property type="entry name" value="MetI-like"/>
    <property type="match status" value="1"/>
</dbReference>
<organism evidence="12 13">
    <name type="scientific">Camelimonas abortus</name>
    <dbReference type="NCBI Taxonomy" id="1017184"/>
    <lineage>
        <taxon>Bacteria</taxon>
        <taxon>Pseudomonadati</taxon>
        <taxon>Pseudomonadota</taxon>
        <taxon>Alphaproteobacteria</taxon>
        <taxon>Hyphomicrobiales</taxon>
        <taxon>Chelatococcaceae</taxon>
        <taxon>Camelimonas</taxon>
    </lineage>
</organism>
<protein>
    <recommendedName>
        <fullName evidence="3 10">Phosphate transport system permease protein PstA</fullName>
    </recommendedName>
</protein>
<dbReference type="InterPro" id="IPR051408">
    <property type="entry name" value="Phosphate_transprt_permease"/>
</dbReference>
<evidence type="ECO:0000256" key="10">
    <source>
        <dbReference type="RuleBase" id="RU363043"/>
    </source>
</evidence>
<keyword evidence="9 10" id="KW-0472">Membrane</keyword>
<comment type="similarity">
    <text evidence="2 10">Belongs to the binding-protein-dependent transport system permease family. CysTW subfamily.</text>
</comment>
<evidence type="ECO:0000256" key="3">
    <source>
        <dbReference type="ARBA" id="ARBA00016864"/>
    </source>
</evidence>
<dbReference type="PROSITE" id="PS50928">
    <property type="entry name" value="ABC_TM1"/>
    <property type="match status" value="1"/>
</dbReference>
<feature type="transmembrane region" description="Helical" evidence="10">
    <location>
        <begin position="261"/>
        <end position="284"/>
    </location>
</feature>
<evidence type="ECO:0000313" key="13">
    <source>
        <dbReference type="Proteomes" id="UP001595536"/>
    </source>
</evidence>
<feature type="transmembrane region" description="Helical" evidence="10">
    <location>
        <begin position="144"/>
        <end position="163"/>
    </location>
</feature>
<feature type="domain" description="ABC transmembrane type-1" evidence="11">
    <location>
        <begin position="77"/>
        <end position="280"/>
    </location>
</feature>
<keyword evidence="13" id="KW-1185">Reference proteome</keyword>
<name>A0ABV7LHY8_9HYPH</name>
<evidence type="ECO:0000313" key="12">
    <source>
        <dbReference type="EMBL" id="MFC3267177.1"/>
    </source>
</evidence>
<comment type="caution">
    <text evidence="12">The sequence shown here is derived from an EMBL/GenBank/DDBJ whole genome shotgun (WGS) entry which is preliminary data.</text>
</comment>
<keyword evidence="8 10" id="KW-1133">Transmembrane helix</keyword>
<dbReference type="InterPro" id="IPR005672">
    <property type="entry name" value="Phosphate_PstA"/>
</dbReference>
<dbReference type="InterPro" id="IPR000515">
    <property type="entry name" value="MetI-like"/>
</dbReference>
<evidence type="ECO:0000256" key="6">
    <source>
        <dbReference type="ARBA" id="ARBA00022592"/>
    </source>
</evidence>